<dbReference type="Gene3D" id="3.40.50.150">
    <property type="entry name" value="Vaccinia Virus protein VP39"/>
    <property type="match status" value="1"/>
</dbReference>
<keyword evidence="4" id="KW-1185">Reference proteome</keyword>
<dbReference type="Pfam" id="PF13847">
    <property type="entry name" value="Methyltransf_31"/>
    <property type="match status" value="1"/>
</dbReference>
<dbReference type="RefSeq" id="WP_302244089.1">
    <property type="nucleotide sequence ID" value="NZ_JAULJQ010000004.1"/>
</dbReference>
<keyword evidence="3" id="KW-0489">Methyltransferase</keyword>
<feature type="domain" description="Methyltransferase" evidence="2">
    <location>
        <begin position="43"/>
        <end position="153"/>
    </location>
</feature>
<dbReference type="PANTHER" id="PTHR43667:SF2">
    <property type="entry name" value="FATTY ACID C-METHYL TRANSFERASE"/>
    <property type="match status" value="1"/>
</dbReference>
<evidence type="ECO:0000259" key="1">
    <source>
        <dbReference type="Pfam" id="PF10119"/>
    </source>
</evidence>
<accession>A0ABT8T6K8</accession>
<name>A0ABT8T6K8_9BACT</name>
<dbReference type="PANTHER" id="PTHR43667">
    <property type="entry name" value="CYCLOPROPANE-FATTY-ACYL-PHOSPHOLIPID SYNTHASE"/>
    <property type="match status" value="1"/>
</dbReference>
<protein>
    <submittedName>
        <fullName evidence="3">Methyltransferase domain-containing protein</fullName>
    </submittedName>
</protein>
<keyword evidence="3" id="KW-0808">Transferase</keyword>
<proteinExistence type="predicted"/>
<dbReference type="CDD" id="cd02440">
    <property type="entry name" value="AdoMet_MTases"/>
    <property type="match status" value="1"/>
</dbReference>
<evidence type="ECO:0000259" key="2">
    <source>
        <dbReference type="Pfam" id="PF13847"/>
    </source>
</evidence>
<evidence type="ECO:0000313" key="4">
    <source>
        <dbReference type="Proteomes" id="UP001171111"/>
    </source>
</evidence>
<dbReference type="InterPro" id="IPR018773">
    <property type="entry name" value="MeTrfase_reg_dom_prd"/>
</dbReference>
<sequence>MKQKVIATYESTPYTSRAFKASSPLRLEAISALFGFKSKELGSCRVLELGCSFGANIIYAALNAPSAEFVGIDISPVHIQKAQKIAKDIGAKNLEFLEADICEIIADEKALKSLGKFDYIIAHGLYSWVDDRAKDALFMLISKTLSQNGLAYVSFNAYPGWKQRDILRDLMLFSTSHLERDDERLSRAKSVLKALLAYANSFDENSEQRAVFSKAFLEHAKDICELYDDFYLMHEHFELSNDPKYLSQFVTHASKFDLAYLLDSSLSASFFDAMNKILLRPSLTERIKAEQYSDFLSMRCFRAAILSHSKLAKARESALLGRLESLELKSVYYRGDFDIARHEITAKNGSVVLNTSAKALAQALNNFYPSFVSISELADAINTEPKSICALLLQLVFIGAVEISAKKLEFPAYEKGKTRLKESLRGYLEYFATTSKPKISLAGYMGEILSLEPYEAHLALLFDGKRDIKELCDDFINYLEKNNIDLKDEQTGLFGLRKDYDFMLNYTKQIAKTLQNSGFFEKIE</sequence>
<dbReference type="GO" id="GO:0032259">
    <property type="term" value="P:methylation"/>
    <property type="evidence" value="ECO:0007669"/>
    <property type="project" value="UniProtKB-KW"/>
</dbReference>
<reference evidence="3 4" key="1">
    <citation type="submission" date="2023-06" db="EMBL/GenBank/DDBJ databases">
        <title>Campylobacter magnum sp. nov., isolated from cecal contents of domestic pigs (Sus scrofa domesticus).</title>
        <authorList>
            <person name="Papic B."/>
            <person name="Gruntar I."/>
        </authorList>
    </citation>
    <scope>NUCLEOTIDE SEQUENCE [LARGE SCALE GENOMIC DNA]</scope>
    <source>
        <strain evidence="4">34484-21</strain>
    </source>
</reference>
<dbReference type="GO" id="GO:0008168">
    <property type="term" value="F:methyltransferase activity"/>
    <property type="evidence" value="ECO:0007669"/>
    <property type="project" value="UniProtKB-KW"/>
</dbReference>
<evidence type="ECO:0000313" key="3">
    <source>
        <dbReference type="EMBL" id="MDO2409232.1"/>
    </source>
</evidence>
<dbReference type="EMBL" id="JAULJQ010000004">
    <property type="protein sequence ID" value="MDO2409232.1"/>
    <property type="molecule type" value="Genomic_DNA"/>
</dbReference>
<dbReference type="SUPFAM" id="SSF53335">
    <property type="entry name" value="S-adenosyl-L-methionine-dependent methyltransferases"/>
    <property type="match status" value="1"/>
</dbReference>
<organism evidence="3 4">
    <name type="scientific">Campylobacter magnus</name>
    <dbReference type="NCBI Taxonomy" id="3026462"/>
    <lineage>
        <taxon>Bacteria</taxon>
        <taxon>Pseudomonadati</taxon>
        <taxon>Campylobacterota</taxon>
        <taxon>Epsilonproteobacteria</taxon>
        <taxon>Campylobacterales</taxon>
        <taxon>Campylobacteraceae</taxon>
        <taxon>Campylobacter</taxon>
    </lineage>
</organism>
<gene>
    <name evidence="3" type="ORF">Q2362_03840</name>
</gene>
<dbReference type="InterPro" id="IPR029063">
    <property type="entry name" value="SAM-dependent_MTases_sf"/>
</dbReference>
<dbReference type="InterPro" id="IPR050723">
    <property type="entry name" value="CFA/CMAS"/>
</dbReference>
<dbReference type="InterPro" id="IPR025714">
    <property type="entry name" value="Methyltranfer_dom"/>
</dbReference>
<comment type="caution">
    <text evidence="3">The sequence shown here is derived from an EMBL/GenBank/DDBJ whole genome shotgun (WGS) entry which is preliminary data.</text>
</comment>
<dbReference type="Proteomes" id="UP001171111">
    <property type="component" value="Unassembled WGS sequence"/>
</dbReference>
<dbReference type="Pfam" id="PF10119">
    <property type="entry name" value="MethyTransf_Reg"/>
    <property type="match status" value="1"/>
</dbReference>
<feature type="domain" description="Methyltransferase regulatory" evidence="1">
    <location>
        <begin position="229"/>
        <end position="308"/>
    </location>
</feature>